<evidence type="ECO:0000259" key="1">
    <source>
        <dbReference type="PROSITE" id="PS51819"/>
    </source>
</evidence>
<evidence type="ECO:0000313" key="2">
    <source>
        <dbReference type="EMBL" id="MFC0208559.1"/>
    </source>
</evidence>
<gene>
    <name evidence="2" type="ORF">ACFFJ2_09125</name>
</gene>
<sequence>MQPFQPDNAAVWFEIPVTDMDRAKAFYGAVLNNTLTDEDNGPNPMALFRVKDPKDGVGGHVYPGRPAAKGTGPTIHLAVPAPLEEAMERLVAHGGEVVSPIITIPAGRFVYCLDPDGNSIGLFA</sequence>
<dbReference type="PANTHER" id="PTHR33993">
    <property type="entry name" value="GLYOXALASE-RELATED"/>
    <property type="match status" value="1"/>
</dbReference>
<dbReference type="InterPro" id="IPR004360">
    <property type="entry name" value="Glyas_Fos-R_dOase_dom"/>
</dbReference>
<dbReference type="Gene3D" id="3.10.180.10">
    <property type="entry name" value="2,3-Dihydroxybiphenyl 1,2-Dioxygenase, domain 1"/>
    <property type="match status" value="1"/>
</dbReference>
<dbReference type="EMBL" id="JBHLXD010000012">
    <property type="protein sequence ID" value="MFC0208559.1"/>
    <property type="molecule type" value="Genomic_DNA"/>
</dbReference>
<dbReference type="InterPro" id="IPR052164">
    <property type="entry name" value="Anthracycline_SecMetBiosynth"/>
</dbReference>
<keyword evidence="3" id="KW-1185">Reference proteome</keyword>
<organism evidence="2 3">
    <name type="scientific">Chelativorans intermedius</name>
    <dbReference type="NCBI Taxonomy" id="515947"/>
    <lineage>
        <taxon>Bacteria</taxon>
        <taxon>Pseudomonadati</taxon>
        <taxon>Pseudomonadota</taxon>
        <taxon>Alphaproteobacteria</taxon>
        <taxon>Hyphomicrobiales</taxon>
        <taxon>Phyllobacteriaceae</taxon>
        <taxon>Chelativorans</taxon>
    </lineage>
</organism>
<dbReference type="PANTHER" id="PTHR33993:SF2">
    <property type="entry name" value="VOC DOMAIN-CONTAINING PROTEIN"/>
    <property type="match status" value="1"/>
</dbReference>
<dbReference type="SUPFAM" id="SSF54593">
    <property type="entry name" value="Glyoxalase/Bleomycin resistance protein/Dihydroxybiphenyl dioxygenase"/>
    <property type="match status" value="1"/>
</dbReference>
<dbReference type="CDD" id="cd07247">
    <property type="entry name" value="SgaA_N_like"/>
    <property type="match status" value="1"/>
</dbReference>
<dbReference type="Pfam" id="PF00903">
    <property type="entry name" value="Glyoxalase"/>
    <property type="match status" value="1"/>
</dbReference>
<comment type="caution">
    <text evidence="2">The sequence shown here is derived from an EMBL/GenBank/DDBJ whole genome shotgun (WGS) entry which is preliminary data.</text>
</comment>
<feature type="domain" description="VOC" evidence="1">
    <location>
        <begin position="9"/>
        <end position="124"/>
    </location>
</feature>
<dbReference type="RefSeq" id="WP_261521240.1">
    <property type="nucleotide sequence ID" value="NZ_JAODNW010000017.1"/>
</dbReference>
<dbReference type="InterPro" id="IPR037523">
    <property type="entry name" value="VOC_core"/>
</dbReference>
<name>A0ABV6D7C5_9HYPH</name>
<reference evidence="2 3" key="1">
    <citation type="submission" date="2024-09" db="EMBL/GenBank/DDBJ databases">
        <authorList>
            <person name="Sun Q."/>
            <person name="Mori K."/>
        </authorList>
    </citation>
    <scope>NUCLEOTIDE SEQUENCE [LARGE SCALE GENOMIC DNA]</scope>
    <source>
        <strain evidence="2 3">CCM 8543</strain>
    </source>
</reference>
<evidence type="ECO:0000313" key="3">
    <source>
        <dbReference type="Proteomes" id="UP001589755"/>
    </source>
</evidence>
<accession>A0ABV6D7C5</accession>
<dbReference type="PROSITE" id="PS51819">
    <property type="entry name" value="VOC"/>
    <property type="match status" value="1"/>
</dbReference>
<dbReference type="Proteomes" id="UP001589755">
    <property type="component" value="Unassembled WGS sequence"/>
</dbReference>
<proteinExistence type="predicted"/>
<dbReference type="InterPro" id="IPR029068">
    <property type="entry name" value="Glyas_Bleomycin-R_OHBP_Dase"/>
</dbReference>
<protein>
    <submittedName>
        <fullName evidence="2">VOC family protein</fullName>
    </submittedName>
</protein>